<name>A0A656QLA0_9BURK</name>
<accession>A0A656QLA0</accession>
<dbReference type="InterPro" id="IPR025421">
    <property type="entry name" value="DUF4148"/>
</dbReference>
<organism evidence="2 3">
    <name type="scientific">Caballeronia zhejiangensis</name>
    <dbReference type="NCBI Taxonomy" id="871203"/>
    <lineage>
        <taxon>Bacteria</taxon>
        <taxon>Pseudomonadati</taxon>
        <taxon>Pseudomonadota</taxon>
        <taxon>Betaproteobacteria</taxon>
        <taxon>Burkholderiales</taxon>
        <taxon>Burkholderiaceae</taxon>
        <taxon>Caballeronia</taxon>
    </lineage>
</organism>
<protein>
    <recommendedName>
        <fullName evidence="4">Purine nucleoside phosphorylase</fullName>
    </recommendedName>
</protein>
<sequence length="116" mass="12013">MFKFKSIVPAIAIAAVLAAPAFAQAREDGPATRAQVRAELVQLERAGYKPMADQATYPAEIQAAEARVAAQQSASNASFGGVSDGASASGKPARVGFLSRIVRPAADANPVDFNRP</sequence>
<evidence type="ECO:0000256" key="1">
    <source>
        <dbReference type="SAM" id="SignalP"/>
    </source>
</evidence>
<proteinExistence type="predicted"/>
<feature type="chain" id="PRO_5025038971" description="Purine nucleoside phosphorylase" evidence="1">
    <location>
        <begin position="26"/>
        <end position="116"/>
    </location>
</feature>
<evidence type="ECO:0000313" key="2">
    <source>
        <dbReference type="EMBL" id="KDR31398.1"/>
    </source>
</evidence>
<evidence type="ECO:0008006" key="4">
    <source>
        <dbReference type="Google" id="ProtNLM"/>
    </source>
</evidence>
<dbReference type="AlphaFoldDB" id="A0A656QLA0"/>
<dbReference type="Proteomes" id="UP000027451">
    <property type="component" value="Unassembled WGS sequence"/>
</dbReference>
<dbReference type="RefSeq" id="WP_034471613.1">
    <property type="nucleotide sequence ID" value="NZ_CADFFU010000005.1"/>
</dbReference>
<reference evidence="2 3" key="1">
    <citation type="submission" date="2014-03" db="EMBL/GenBank/DDBJ databases">
        <title>Draft Genome Sequences of Four Burkholderia Strains.</title>
        <authorList>
            <person name="Liu X.Y."/>
            <person name="Li C.X."/>
            <person name="Xu J.H."/>
        </authorList>
    </citation>
    <scope>NUCLEOTIDE SEQUENCE [LARGE SCALE GENOMIC DNA]</scope>
    <source>
        <strain evidence="2 3">OP-1</strain>
    </source>
</reference>
<comment type="caution">
    <text evidence="2">The sequence shown here is derived from an EMBL/GenBank/DDBJ whole genome shotgun (WGS) entry which is preliminary data.</text>
</comment>
<dbReference type="Pfam" id="PF13663">
    <property type="entry name" value="DUF4148"/>
    <property type="match status" value="1"/>
</dbReference>
<evidence type="ECO:0000313" key="3">
    <source>
        <dbReference type="Proteomes" id="UP000027451"/>
    </source>
</evidence>
<dbReference type="EMBL" id="JFHD01000006">
    <property type="protein sequence ID" value="KDR31398.1"/>
    <property type="molecule type" value="Genomic_DNA"/>
</dbReference>
<gene>
    <name evidence="2" type="ORF">BG60_32935</name>
</gene>
<keyword evidence="1" id="KW-0732">Signal</keyword>
<keyword evidence="3" id="KW-1185">Reference proteome</keyword>
<feature type="signal peptide" evidence="1">
    <location>
        <begin position="1"/>
        <end position="25"/>
    </location>
</feature>